<protein>
    <submittedName>
        <fullName evidence="2">Uncharacterized protein</fullName>
    </submittedName>
</protein>
<keyword evidence="1" id="KW-1133">Transmembrane helix</keyword>
<reference evidence="2 3" key="1">
    <citation type="submission" date="2019-09" db="EMBL/GenBank/DDBJ databases">
        <title>Ecophysiology of the spiral-shaped methanotroph Methylospira mobilis as revealed by the complete genome sequence.</title>
        <authorList>
            <person name="Oshkin I.Y."/>
            <person name="Dedysh S.N."/>
            <person name="Miroshnikov K."/>
            <person name="Danilova O.V."/>
            <person name="Hakobyan A."/>
            <person name="Liesack W."/>
        </authorList>
    </citation>
    <scope>NUCLEOTIDE SEQUENCE [LARGE SCALE GENOMIC DNA]</scope>
    <source>
        <strain evidence="2 3">Shm1</strain>
    </source>
</reference>
<keyword evidence="1" id="KW-0472">Membrane</keyword>
<dbReference type="Proteomes" id="UP000325755">
    <property type="component" value="Chromosome"/>
</dbReference>
<sequence>MHKVLISPLKKELSWVIAVKIVLLIVIWALFFHHDGKTQQTDVAAVIFAGSEQGRAVFDPKSDGGNQ</sequence>
<evidence type="ECO:0000256" key="1">
    <source>
        <dbReference type="SAM" id="Phobius"/>
    </source>
</evidence>
<dbReference type="AlphaFoldDB" id="A0A5Q0BCZ5"/>
<dbReference type="NCBIfam" id="NF045611">
    <property type="entry name" value="small_CydP"/>
    <property type="match status" value="1"/>
</dbReference>
<dbReference type="EMBL" id="CP044205">
    <property type="protein sequence ID" value="QFY41783.1"/>
    <property type="molecule type" value="Genomic_DNA"/>
</dbReference>
<evidence type="ECO:0000313" key="3">
    <source>
        <dbReference type="Proteomes" id="UP000325755"/>
    </source>
</evidence>
<accession>A0A5Q0BCZ5</accession>
<dbReference type="RefSeq" id="WP_153247767.1">
    <property type="nucleotide sequence ID" value="NZ_CP044205.1"/>
</dbReference>
<dbReference type="InterPro" id="IPR054636">
    <property type="entry name" value="CydP"/>
</dbReference>
<gene>
    <name evidence="2" type="ORF">F6R98_03360</name>
</gene>
<dbReference type="InParanoid" id="A0A5Q0BCZ5"/>
<name>A0A5Q0BCZ5_9GAMM</name>
<dbReference type="KEGG" id="mmob:F6R98_03360"/>
<keyword evidence="1" id="KW-0812">Transmembrane</keyword>
<organism evidence="2 3">
    <name type="scientific">Candidatus Methylospira mobilis</name>
    <dbReference type="NCBI Taxonomy" id="1808979"/>
    <lineage>
        <taxon>Bacteria</taxon>
        <taxon>Pseudomonadati</taxon>
        <taxon>Pseudomonadota</taxon>
        <taxon>Gammaproteobacteria</taxon>
        <taxon>Methylococcales</taxon>
        <taxon>Methylococcaceae</taxon>
        <taxon>Candidatus Methylospira</taxon>
    </lineage>
</organism>
<keyword evidence="3" id="KW-1185">Reference proteome</keyword>
<proteinExistence type="predicted"/>
<evidence type="ECO:0000313" key="2">
    <source>
        <dbReference type="EMBL" id="QFY41783.1"/>
    </source>
</evidence>
<feature type="transmembrane region" description="Helical" evidence="1">
    <location>
        <begin position="12"/>
        <end position="31"/>
    </location>
</feature>